<reference evidence="2 3" key="1">
    <citation type="journal article" date="2010" name="Genome Res.">
        <title>Genomic, proteomic, and transcriptomic analysis of virulent and avirulent Rickettsia prowazekii reveals its adaptive mutation capabilities.</title>
        <authorList>
            <person name="Bechah Y."/>
            <person name="El Karkouri K."/>
            <person name="Mediannikov O."/>
            <person name="Leroy Q."/>
            <person name="Pelletier N."/>
            <person name="Robert C."/>
            <person name="Medigue C."/>
            <person name="Mege J.L."/>
            <person name="Raoult D."/>
        </authorList>
    </citation>
    <scope>NUCLEOTIDE SEQUENCE [LARGE SCALE GENOMIC DNA]</scope>
    <source>
        <strain evidence="2 3">Rp22</strain>
    </source>
</reference>
<dbReference type="Proteomes" id="UP000006931">
    <property type="component" value="Chromosome"/>
</dbReference>
<keyword evidence="1" id="KW-0472">Membrane</keyword>
<gene>
    <name evidence="2" type="ORF">rpr22_CDSx591</name>
</gene>
<organism evidence="2 3">
    <name type="scientific">Rickettsia prowazekii (strain Rp22)</name>
    <dbReference type="NCBI Taxonomy" id="449216"/>
    <lineage>
        <taxon>Bacteria</taxon>
        <taxon>Pseudomonadati</taxon>
        <taxon>Pseudomonadota</taxon>
        <taxon>Alphaproteobacteria</taxon>
        <taxon>Rickettsiales</taxon>
        <taxon>Rickettsiaceae</taxon>
        <taxon>Rickettsieae</taxon>
        <taxon>Rickettsia</taxon>
        <taxon>typhus group</taxon>
    </lineage>
</organism>
<dbReference type="HOGENOM" id="CLU_2755295_0_0_5"/>
<evidence type="ECO:0000313" key="3">
    <source>
        <dbReference type="Proteomes" id="UP000006931"/>
    </source>
</evidence>
<name>D5AXE9_RICPP</name>
<protein>
    <submittedName>
        <fullName evidence="2">Uncharacterized protein</fullName>
    </submittedName>
</protein>
<evidence type="ECO:0000313" key="2">
    <source>
        <dbReference type="EMBL" id="ADE30087.1"/>
    </source>
</evidence>
<evidence type="ECO:0000256" key="1">
    <source>
        <dbReference type="SAM" id="Phobius"/>
    </source>
</evidence>
<dbReference type="AlphaFoldDB" id="D5AXE9"/>
<proteinExistence type="predicted"/>
<keyword evidence="1" id="KW-1133">Transmembrane helix</keyword>
<accession>D5AXE9</accession>
<sequence length="70" mass="8336">MFDIANSLYFTNFNSNNFAQYIYYVLLFVHFIHKGLSTAILEFHNILSFSRLIKYFLLLVGYISSYTTYI</sequence>
<keyword evidence="1" id="KW-0812">Transmembrane</keyword>
<feature type="transmembrane region" description="Helical" evidence="1">
    <location>
        <begin position="21"/>
        <end position="40"/>
    </location>
</feature>
<dbReference type="EMBL" id="CP001584">
    <property type="protein sequence ID" value="ADE30087.1"/>
    <property type="molecule type" value="Genomic_DNA"/>
</dbReference>
<feature type="transmembrane region" description="Helical" evidence="1">
    <location>
        <begin position="52"/>
        <end position="69"/>
    </location>
</feature>
<dbReference type="KEGG" id="rpq:rpr22_CDSx591"/>